<proteinExistence type="predicted"/>
<dbReference type="Pfam" id="PF12802">
    <property type="entry name" value="MarR_2"/>
    <property type="match status" value="1"/>
</dbReference>
<evidence type="ECO:0000259" key="3">
    <source>
        <dbReference type="Pfam" id="PF12802"/>
    </source>
</evidence>
<dbReference type="PANTHER" id="PTHR30595">
    <property type="entry name" value="GLPR-RELATED TRANSCRIPTIONAL REPRESSOR"/>
    <property type="match status" value="1"/>
</dbReference>
<dbReference type="RefSeq" id="WP_219080885.1">
    <property type="nucleotide sequence ID" value="NZ_JAHBBD010000006.1"/>
</dbReference>
<dbReference type="InterPro" id="IPR000835">
    <property type="entry name" value="HTH_MarR-typ"/>
</dbReference>
<feature type="compositionally biased region" description="Polar residues" evidence="1">
    <location>
        <begin position="489"/>
        <end position="500"/>
    </location>
</feature>
<dbReference type="EMBL" id="JAHBBD010000006">
    <property type="protein sequence ID" value="MBW3082577.1"/>
    <property type="molecule type" value="Genomic_DNA"/>
</dbReference>
<dbReference type="Pfam" id="PF13749">
    <property type="entry name" value="HATPase_c_4"/>
    <property type="match status" value="1"/>
</dbReference>
<feature type="domain" description="HTH marR-type" evidence="3">
    <location>
        <begin position="514"/>
        <end position="562"/>
    </location>
</feature>
<gene>
    <name evidence="4" type="ORF">KIH73_04140</name>
</gene>
<comment type="caution">
    <text evidence="4">The sequence shown here is derived from an EMBL/GenBank/DDBJ whole genome shotgun (WGS) entry which is preliminary data.</text>
</comment>
<evidence type="ECO:0000313" key="5">
    <source>
        <dbReference type="Proteomes" id="UP000812844"/>
    </source>
</evidence>
<feature type="region of interest" description="Disordered" evidence="1">
    <location>
        <begin position="429"/>
        <end position="500"/>
    </location>
</feature>
<name>A0ABS6WA10_9BIFI</name>
<reference evidence="4 5" key="1">
    <citation type="submission" date="2021-05" db="EMBL/GenBank/DDBJ databases">
        <title>Phylogenetic classification of ten novel species belonging to the genus Bifidobacterium comprising B. colchicus sp. nov., B. abeli sp. nov., B. bicoloris sp. nov., B. guerezis sp. nov., B. rosaliae sp. nov., B. santillanensis sp. nov., B. argentati sp. nov., B. amazzoni sp. nov., B. pluviali sp. nov., and B. pinnaculum sp. nov.</title>
        <authorList>
            <person name="Lugli G.A."/>
            <person name="Ruiz Garcia L."/>
            <person name="Margolles A."/>
            <person name="Ventura M."/>
        </authorList>
    </citation>
    <scope>NUCLEOTIDE SEQUENCE [LARGE SCALE GENOMIC DNA]</scope>
    <source>
        <strain evidence="4 5">6T3</strain>
    </source>
</reference>
<sequence>MITEEELARLVERLRHAATDGRAVEVKACEHGVSASLMETVSAFANGSGGLIVLGLAEQTGFSPTPGFRPEAVAESFARQCADRLTPPVRPDIEILEYHGAPVAVAVIEEMPPFDKPCHVTDRGRYHGSYIRVGVGDRRLTTYEVDRLLEERRQPVHDRAVVDEATPADLLDDILDAIVARQRSLHPRIFGTLSRDDSLRALNIIATGADGRPHPTLSGLLVAGNYPQRWFPRLTVTVAYYPGTCKTSGNAVKYLDSRSMAGPIPEILEDALAWVSRNMRVGGVLDGQARRRDAFEYPIDAVREALCNAIMHRDYSPMGQGAQIQVNMYGNRLEIISPGGLYGPVTVDSLGEPGVSATRNRTLAALMETTPFRDGYVAENRGTGYQLITTLLRSGGNGRPEVSDTLSAFSITFRAAHTDRLAPAAAPAAGLLDGMPHPGMPHPDAPHAESRSGMPRPIASPVESRTDTPQPAAPAVGLQDGTQHPDATPTGSWAGTSYYETPQDHAADSLSELERQMLAFIAEHDATRLPQLVAETGRPRSTVTYQINKLLELGLIERTQPARSPRQSYRIRRSA</sequence>
<evidence type="ECO:0000313" key="4">
    <source>
        <dbReference type="EMBL" id="MBW3082577.1"/>
    </source>
</evidence>
<accession>A0ABS6WA10</accession>
<protein>
    <submittedName>
        <fullName evidence="4">DNA binding domain-containing protein</fullName>
    </submittedName>
</protein>
<keyword evidence="5" id="KW-1185">Reference proteome</keyword>
<dbReference type="PANTHER" id="PTHR30595:SF6">
    <property type="entry name" value="SCHLAFEN ALBA-2 DOMAIN-CONTAINING PROTEIN"/>
    <property type="match status" value="1"/>
</dbReference>
<dbReference type="CDD" id="cd00090">
    <property type="entry name" value="HTH_ARSR"/>
    <property type="match status" value="1"/>
</dbReference>
<dbReference type="Proteomes" id="UP000812844">
    <property type="component" value="Unassembled WGS sequence"/>
</dbReference>
<feature type="domain" description="Schlafen AlbA-2" evidence="2">
    <location>
        <begin position="23"/>
        <end position="140"/>
    </location>
</feature>
<evidence type="ECO:0000256" key="1">
    <source>
        <dbReference type="SAM" id="MobiDB-lite"/>
    </source>
</evidence>
<evidence type="ECO:0000259" key="2">
    <source>
        <dbReference type="Pfam" id="PF04326"/>
    </source>
</evidence>
<dbReference type="InterPro" id="IPR007421">
    <property type="entry name" value="Schlafen_AlbA_2_dom"/>
</dbReference>
<dbReference type="InterPro" id="IPR011991">
    <property type="entry name" value="ArsR-like_HTH"/>
</dbReference>
<dbReference type="Pfam" id="PF04326">
    <property type="entry name" value="SLFN_AlbA_2"/>
    <property type="match status" value="1"/>
</dbReference>
<organism evidence="4 5">
    <name type="scientific">Bifidobacterium phasiani</name>
    <dbReference type="NCBI Taxonomy" id="2834431"/>
    <lineage>
        <taxon>Bacteria</taxon>
        <taxon>Bacillati</taxon>
        <taxon>Actinomycetota</taxon>
        <taxon>Actinomycetes</taxon>
        <taxon>Bifidobacteriales</taxon>
        <taxon>Bifidobacteriaceae</taxon>
        <taxon>Bifidobacterium</taxon>
    </lineage>
</organism>